<reference evidence="3 4" key="1">
    <citation type="submission" date="2016-10" db="EMBL/GenBank/DDBJ databases">
        <title>Comparative genome analysis of multiple Pseudomonas spp. focuses on biocontrol and plant growth promoting traits.</title>
        <authorList>
            <person name="Tao X.-Y."/>
            <person name="Taylor C.G."/>
        </authorList>
    </citation>
    <scope>NUCLEOTIDE SEQUENCE [LARGE SCALE GENOMIC DNA]</scope>
    <source>
        <strain evidence="3 4">39A2</strain>
    </source>
</reference>
<comment type="caution">
    <text evidence="3">The sequence shown here is derived from an EMBL/GenBank/DDBJ whole genome shotgun (WGS) entry which is preliminary data.</text>
</comment>
<name>A0A423KHR5_9PSED</name>
<dbReference type="OrthoDB" id="7029371at2"/>
<dbReference type="Proteomes" id="UP000283627">
    <property type="component" value="Unassembled WGS sequence"/>
</dbReference>
<feature type="compositionally biased region" description="Low complexity" evidence="1">
    <location>
        <begin position="60"/>
        <end position="69"/>
    </location>
</feature>
<dbReference type="EMBL" id="MOBP01000011">
    <property type="protein sequence ID" value="RON52634.1"/>
    <property type="molecule type" value="Genomic_DNA"/>
</dbReference>
<sequence>MNKTIATFAFASLLATAPLFVLAAEKTNAESAVPPSAMPGINQSGSSKSEDKASKKGEEASGSNSGAESEAMDKETDASHSTKDVKKPKP</sequence>
<gene>
    <name evidence="3" type="ORF">BK665_16455</name>
</gene>
<feature type="region of interest" description="Disordered" evidence="1">
    <location>
        <begin position="29"/>
        <end position="90"/>
    </location>
</feature>
<dbReference type="AlphaFoldDB" id="A0A423KHR5"/>
<dbReference type="RefSeq" id="WP_123407643.1">
    <property type="nucleotide sequence ID" value="NZ_MOBP01000011.1"/>
</dbReference>
<evidence type="ECO:0000313" key="3">
    <source>
        <dbReference type="EMBL" id="RON52634.1"/>
    </source>
</evidence>
<evidence type="ECO:0000313" key="4">
    <source>
        <dbReference type="Proteomes" id="UP000283627"/>
    </source>
</evidence>
<feature type="compositionally biased region" description="Basic and acidic residues" evidence="1">
    <location>
        <begin position="48"/>
        <end position="59"/>
    </location>
</feature>
<organism evidence="3 4">
    <name type="scientific">Pseudomonas frederiksbergensis</name>
    <dbReference type="NCBI Taxonomy" id="104087"/>
    <lineage>
        <taxon>Bacteria</taxon>
        <taxon>Pseudomonadati</taxon>
        <taxon>Pseudomonadota</taxon>
        <taxon>Gammaproteobacteria</taxon>
        <taxon>Pseudomonadales</taxon>
        <taxon>Pseudomonadaceae</taxon>
        <taxon>Pseudomonas</taxon>
    </lineage>
</organism>
<feature type="compositionally biased region" description="Basic and acidic residues" evidence="1">
    <location>
        <begin position="71"/>
        <end position="90"/>
    </location>
</feature>
<protein>
    <submittedName>
        <fullName evidence="3">Uncharacterized protein</fullName>
    </submittedName>
</protein>
<accession>A0A423KHR5</accession>
<feature type="signal peptide" evidence="2">
    <location>
        <begin position="1"/>
        <end position="23"/>
    </location>
</feature>
<proteinExistence type="predicted"/>
<evidence type="ECO:0000256" key="1">
    <source>
        <dbReference type="SAM" id="MobiDB-lite"/>
    </source>
</evidence>
<feature type="chain" id="PRO_5019585814" evidence="2">
    <location>
        <begin position="24"/>
        <end position="90"/>
    </location>
</feature>
<keyword evidence="2" id="KW-0732">Signal</keyword>
<evidence type="ECO:0000256" key="2">
    <source>
        <dbReference type="SAM" id="SignalP"/>
    </source>
</evidence>